<evidence type="ECO:0000313" key="2">
    <source>
        <dbReference type="EMBL" id="VFT84818.1"/>
    </source>
</evidence>
<dbReference type="Proteomes" id="UP000332933">
    <property type="component" value="Unassembled WGS sequence"/>
</dbReference>
<name>A0A485KIZ2_9STRA</name>
<proteinExistence type="predicted"/>
<sequence>MSATSLFHSVLTGTPSHIMDVITSYQHGILQDMFPFVNASIFPSKSIWAETKPHNPARTAEIRRQTKGVLAPWLQAHGHARLHKLFCCLPFMRAAIVEYAIWWNDLPLLCYLDVSCGGLSTFPGQLADIAVDVGNVKELQFILERGALGLSDAAIRVTIDSSNVVMMHHLIHMPWPDGRLDAIAAAVPCYDFRGHTLHDSPCPLDDLQCLVRIPWFTFEMGKWMNDAAVAGRWGLVLNMVQVGVPVDEYTLVLAARIGRLGLVQQLVPALASSCALVRAFDAAVEAYNWEIAKWVSEYVTQLNASNQPFIPFLNQ</sequence>
<protein>
    <submittedName>
        <fullName evidence="2">Aste57867_7925 protein</fullName>
    </submittedName>
</protein>
<evidence type="ECO:0000313" key="3">
    <source>
        <dbReference type="Proteomes" id="UP000332933"/>
    </source>
</evidence>
<organism evidence="2 3">
    <name type="scientific">Aphanomyces stellatus</name>
    <dbReference type="NCBI Taxonomy" id="120398"/>
    <lineage>
        <taxon>Eukaryota</taxon>
        <taxon>Sar</taxon>
        <taxon>Stramenopiles</taxon>
        <taxon>Oomycota</taxon>
        <taxon>Saprolegniomycetes</taxon>
        <taxon>Saprolegniales</taxon>
        <taxon>Verrucalvaceae</taxon>
        <taxon>Aphanomyces</taxon>
    </lineage>
</organism>
<keyword evidence="3" id="KW-1185">Reference proteome</keyword>
<dbReference type="EMBL" id="CAADRA010005020">
    <property type="protein sequence ID" value="VFT84818.1"/>
    <property type="molecule type" value="Genomic_DNA"/>
</dbReference>
<dbReference type="AlphaFoldDB" id="A0A485KIZ2"/>
<reference evidence="1" key="2">
    <citation type="submission" date="2019-06" db="EMBL/GenBank/DDBJ databases">
        <title>Genomics analysis of Aphanomyces spp. identifies a new class of oomycete effector associated with host adaptation.</title>
        <authorList>
            <person name="Gaulin E."/>
        </authorList>
    </citation>
    <scope>NUCLEOTIDE SEQUENCE</scope>
    <source>
        <strain evidence="1">CBS 578.67</strain>
    </source>
</reference>
<dbReference type="EMBL" id="VJMH01004999">
    <property type="protein sequence ID" value="KAF0701644.1"/>
    <property type="molecule type" value="Genomic_DNA"/>
</dbReference>
<accession>A0A485KIZ2</accession>
<evidence type="ECO:0000313" key="1">
    <source>
        <dbReference type="EMBL" id="KAF0701644.1"/>
    </source>
</evidence>
<reference evidence="2 3" key="1">
    <citation type="submission" date="2019-03" db="EMBL/GenBank/DDBJ databases">
        <authorList>
            <person name="Gaulin E."/>
            <person name="Dumas B."/>
        </authorList>
    </citation>
    <scope>NUCLEOTIDE SEQUENCE [LARGE SCALE GENOMIC DNA]</scope>
    <source>
        <strain evidence="2">CBS 568.67</strain>
    </source>
</reference>
<gene>
    <name evidence="2" type="primary">Aste57867_7925</name>
    <name evidence="1" type="ORF">As57867_007895</name>
    <name evidence="2" type="ORF">ASTE57867_7925</name>
</gene>